<dbReference type="PROSITE" id="PS51257">
    <property type="entry name" value="PROKAR_LIPOPROTEIN"/>
    <property type="match status" value="1"/>
</dbReference>
<evidence type="ECO:0000313" key="1">
    <source>
        <dbReference type="EMBL" id="GGI57600.1"/>
    </source>
</evidence>
<proteinExistence type="predicted"/>
<dbReference type="SUPFAM" id="SSF48403">
    <property type="entry name" value="Ankyrin repeat"/>
    <property type="match status" value="1"/>
</dbReference>
<gene>
    <name evidence="1" type="ORF">GCM10011444_19090</name>
</gene>
<organism evidence="1 2">
    <name type="scientific">Winogradskyella haliclonae</name>
    <dbReference type="NCBI Taxonomy" id="2048558"/>
    <lineage>
        <taxon>Bacteria</taxon>
        <taxon>Pseudomonadati</taxon>
        <taxon>Bacteroidota</taxon>
        <taxon>Flavobacteriia</taxon>
        <taxon>Flavobacteriales</taxon>
        <taxon>Flavobacteriaceae</taxon>
        <taxon>Winogradskyella</taxon>
    </lineage>
</organism>
<keyword evidence="2" id="KW-1185">Reference proteome</keyword>
<dbReference type="RefSeq" id="WP_188374510.1">
    <property type="nucleotide sequence ID" value="NZ_BMDQ01000002.1"/>
</dbReference>
<dbReference type="EMBL" id="BMDQ01000002">
    <property type="protein sequence ID" value="GGI57600.1"/>
    <property type="molecule type" value="Genomic_DNA"/>
</dbReference>
<reference evidence="2" key="1">
    <citation type="journal article" date="2019" name="Int. J. Syst. Evol. Microbiol.">
        <title>The Global Catalogue of Microorganisms (GCM) 10K type strain sequencing project: providing services to taxonomists for standard genome sequencing and annotation.</title>
        <authorList>
            <consortium name="The Broad Institute Genomics Platform"/>
            <consortium name="The Broad Institute Genome Sequencing Center for Infectious Disease"/>
            <person name="Wu L."/>
            <person name="Ma J."/>
        </authorList>
    </citation>
    <scope>NUCLEOTIDE SEQUENCE [LARGE SCALE GENOMIC DNA]</scope>
    <source>
        <strain evidence="2">CCM 8681</strain>
    </source>
</reference>
<evidence type="ECO:0000313" key="2">
    <source>
        <dbReference type="Proteomes" id="UP000624701"/>
    </source>
</evidence>
<sequence length="172" mass="19006">MNRRKFVEKSMLFGCSIAVLSSCKAKNSLTAEFVKNPLDIEKTRDFVYYAHSDLALVKKFVNEFPHIVNSTVDWGDGDFESALGAASHVGNIDIANFLIESGARADIFTLAMLGLTDNVITYLKKFPATINSIGPHGFTLLHHSEIGVKSEGLSNYLINNGLTDKFIKTFKK</sequence>
<name>A0ABQ2BYN1_9FLAO</name>
<evidence type="ECO:0008006" key="3">
    <source>
        <dbReference type="Google" id="ProtNLM"/>
    </source>
</evidence>
<dbReference type="Gene3D" id="1.25.40.20">
    <property type="entry name" value="Ankyrin repeat-containing domain"/>
    <property type="match status" value="1"/>
</dbReference>
<dbReference type="Proteomes" id="UP000624701">
    <property type="component" value="Unassembled WGS sequence"/>
</dbReference>
<accession>A0ABQ2BYN1</accession>
<comment type="caution">
    <text evidence="1">The sequence shown here is derived from an EMBL/GenBank/DDBJ whole genome shotgun (WGS) entry which is preliminary data.</text>
</comment>
<dbReference type="InterPro" id="IPR036770">
    <property type="entry name" value="Ankyrin_rpt-contain_sf"/>
</dbReference>
<protein>
    <recommendedName>
        <fullName evidence="3">Ankyrin repeat domain-containing protein</fullName>
    </recommendedName>
</protein>